<evidence type="ECO:0000256" key="1">
    <source>
        <dbReference type="ARBA" id="ARBA00022737"/>
    </source>
</evidence>
<dbReference type="SMART" id="SM00028">
    <property type="entry name" value="TPR"/>
    <property type="match status" value="12"/>
</dbReference>
<dbReference type="EMBL" id="JAZHGC010000035">
    <property type="protein sequence ID" value="MEM5290330.1"/>
    <property type="molecule type" value="Genomic_DNA"/>
</dbReference>
<evidence type="ECO:0000313" key="6">
    <source>
        <dbReference type="Proteomes" id="UP001494588"/>
    </source>
</evidence>
<evidence type="ECO:0000313" key="5">
    <source>
        <dbReference type="EMBL" id="MEM5290330.1"/>
    </source>
</evidence>
<keyword evidence="6" id="KW-1185">Reference proteome</keyword>
<reference evidence="5 6" key="1">
    <citation type="submission" date="2024-01" db="EMBL/GenBank/DDBJ databases">
        <title>The diversity of rhizobia nodulating Mimosa spp. in eleven states of Brazil covering several biomes is determined by host plant, location, and edaphic factors.</title>
        <authorList>
            <person name="Rouws L."/>
            <person name="Barauna A."/>
            <person name="Beukes C."/>
            <person name="De Faria S.M."/>
            <person name="Gross E."/>
            <person name="Dos Reis Junior F.B."/>
            <person name="Simon M."/>
            <person name="Maluk M."/>
            <person name="Odee D.W."/>
            <person name="Kenicer G."/>
            <person name="Young J.P.W."/>
            <person name="Reis V.M."/>
            <person name="Zilli J."/>
            <person name="James E.K."/>
        </authorList>
    </citation>
    <scope>NUCLEOTIDE SEQUENCE [LARGE SCALE GENOMIC DNA]</scope>
    <source>
        <strain evidence="5 6">JPY77</strain>
    </source>
</reference>
<dbReference type="InterPro" id="IPR011990">
    <property type="entry name" value="TPR-like_helical_dom_sf"/>
</dbReference>
<feature type="repeat" description="TPR" evidence="3">
    <location>
        <begin position="264"/>
        <end position="297"/>
    </location>
</feature>
<dbReference type="PROSITE" id="PS50005">
    <property type="entry name" value="TPR"/>
    <property type="match status" value="5"/>
</dbReference>
<feature type="repeat" description="TPR" evidence="3">
    <location>
        <begin position="61"/>
        <end position="94"/>
    </location>
</feature>
<dbReference type="Proteomes" id="UP001494588">
    <property type="component" value="Unassembled WGS sequence"/>
</dbReference>
<accession>A0ABU9QLH1</accession>
<dbReference type="InterPro" id="IPR050498">
    <property type="entry name" value="Ycf3"/>
</dbReference>
<protein>
    <submittedName>
        <fullName evidence="5">Tetratricopeptide repeat protein</fullName>
    </submittedName>
</protein>
<dbReference type="PANTHER" id="PTHR44858:SF1">
    <property type="entry name" value="UDP-N-ACETYLGLUCOSAMINE--PEPTIDE N-ACETYLGLUCOSAMINYLTRANSFERASE SPINDLY-RELATED"/>
    <property type="match status" value="1"/>
</dbReference>
<feature type="repeat" description="TPR" evidence="3">
    <location>
        <begin position="196"/>
        <end position="229"/>
    </location>
</feature>
<dbReference type="RefSeq" id="WP_201659008.1">
    <property type="nucleotide sequence ID" value="NZ_CAJHCS010000033.1"/>
</dbReference>
<feature type="repeat" description="TPR" evidence="3">
    <location>
        <begin position="298"/>
        <end position="331"/>
    </location>
</feature>
<dbReference type="PANTHER" id="PTHR44858">
    <property type="entry name" value="TETRATRICOPEPTIDE REPEAT PROTEIN 6"/>
    <property type="match status" value="1"/>
</dbReference>
<dbReference type="Gene3D" id="1.25.40.10">
    <property type="entry name" value="Tetratricopeptide repeat domain"/>
    <property type="match status" value="4"/>
</dbReference>
<gene>
    <name evidence="5" type="ORF">V4C55_31865</name>
</gene>
<proteinExistence type="predicted"/>
<feature type="chain" id="PRO_5045413477" evidence="4">
    <location>
        <begin position="21"/>
        <end position="602"/>
    </location>
</feature>
<keyword evidence="2 3" id="KW-0802">TPR repeat</keyword>
<keyword evidence="1" id="KW-0677">Repeat</keyword>
<evidence type="ECO:0000256" key="3">
    <source>
        <dbReference type="PROSITE-ProRule" id="PRU00339"/>
    </source>
</evidence>
<comment type="caution">
    <text evidence="5">The sequence shown here is derived from an EMBL/GenBank/DDBJ whole genome shotgun (WGS) entry which is preliminary data.</text>
</comment>
<feature type="repeat" description="TPR" evidence="3">
    <location>
        <begin position="162"/>
        <end position="195"/>
    </location>
</feature>
<dbReference type="Pfam" id="PF13432">
    <property type="entry name" value="TPR_16"/>
    <property type="match status" value="4"/>
</dbReference>
<feature type="signal peptide" evidence="4">
    <location>
        <begin position="1"/>
        <end position="20"/>
    </location>
</feature>
<organism evidence="5 6">
    <name type="scientific">Paraburkholderia sabiae</name>
    <dbReference type="NCBI Taxonomy" id="273251"/>
    <lineage>
        <taxon>Bacteria</taxon>
        <taxon>Pseudomonadati</taxon>
        <taxon>Pseudomonadota</taxon>
        <taxon>Betaproteobacteria</taxon>
        <taxon>Burkholderiales</taxon>
        <taxon>Burkholderiaceae</taxon>
        <taxon>Paraburkholderia</taxon>
    </lineage>
</organism>
<evidence type="ECO:0000256" key="2">
    <source>
        <dbReference type="ARBA" id="ARBA00022803"/>
    </source>
</evidence>
<evidence type="ECO:0000256" key="4">
    <source>
        <dbReference type="SAM" id="SignalP"/>
    </source>
</evidence>
<dbReference type="SUPFAM" id="SSF48452">
    <property type="entry name" value="TPR-like"/>
    <property type="match status" value="2"/>
</dbReference>
<sequence length="602" mass="67852">MKFNVPILLALLLALPDVRAAAGVPVNLGLQSVQYRHNLIAQTIFGSENADNPALQSDVRASLYFLLGLGHERHAQHIAAINDFSRSLQFKPNAAALIKRGDVRREVNDFAGSADDLEEALRLHPDDPVAWNSFGYTDYARGNDGAALIDFNRAIGLGFRQPGVYTGRGLVYNRQHRYEEALIDFDAAMAASPAFPLAHIGRGEALNRLKRFDEAIVEFDIALKSSPNNFYAVLDRGVAWDGKKDFVKAKRDFTEAARLSPNDDAPHTRLGFVYFDTNKYWQASEEFSIAIKLAPTNVIAYRMRAASFEARGRDDAAVEDYSQAINIQPRNVENYLRRSDVLRRSGNLERAKADLEVARQIEPDNPQIYWLRIRLFEEADAYTSAIDDYTTILRIDPKSTLARIYRADDFAALGRHDAAQRDYEIAGRTDPNNLHLLQHRGILAFYRARYREAQSDFNQWLRVSKSSRANENGDQLPYVMLWLHLCAMKLNIDDRHELAVYASTMDHTKWPYPVFAFYLGSMGEDQLMKAANTGATTATQGQLCEAAAYVGEQKFVRSLTDDARHAFQAAIDRCPADFIEKDLARHELGAIEALGYRFSTPE</sequence>
<dbReference type="InterPro" id="IPR019734">
    <property type="entry name" value="TPR_rpt"/>
</dbReference>
<name>A0ABU9QLH1_9BURK</name>
<keyword evidence="4" id="KW-0732">Signal</keyword>